<proteinExistence type="predicted"/>
<gene>
    <name evidence="1" type="ORF">QAD02_024418</name>
</gene>
<dbReference type="Proteomes" id="UP001239111">
    <property type="component" value="Chromosome 1"/>
</dbReference>
<evidence type="ECO:0000313" key="1">
    <source>
        <dbReference type="EMBL" id="KAJ8688623.1"/>
    </source>
</evidence>
<accession>A0ACC2PZQ0</accession>
<protein>
    <submittedName>
        <fullName evidence="1">Uncharacterized protein</fullName>
    </submittedName>
</protein>
<evidence type="ECO:0000313" key="2">
    <source>
        <dbReference type="Proteomes" id="UP001239111"/>
    </source>
</evidence>
<name>A0ACC2PZQ0_9HYME</name>
<organism evidence="1 2">
    <name type="scientific">Eretmocerus hayati</name>
    <dbReference type="NCBI Taxonomy" id="131215"/>
    <lineage>
        <taxon>Eukaryota</taxon>
        <taxon>Metazoa</taxon>
        <taxon>Ecdysozoa</taxon>
        <taxon>Arthropoda</taxon>
        <taxon>Hexapoda</taxon>
        <taxon>Insecta</taxon>
        <taxon>Pterygota</taxon>
        <taxon>Neoptera</taxon>
        <taxon>Endopterygota</taxon>
        <taxon>Hymenoptera</taxon>
        <taxon>Apocrita</taxon>
        <taxon>Proctotrupomorpha</taxon>
        <taxon>Chalcidoidea</taxon>
        <taxon>Aphelinidae</taxon>
        <taxon>Aphelininae</taxon>
        <taxon>Eretmocerus</taxon>
    </lineage>
</organism>
<comment type="caution">
    <text evidence="1">The sequence shown here is derived from an EMBL/GenBank/DDBJ whole genome shotgun (WGS) entry which is preliminary data.</text>
</comment>
<dbReference type="EMBL" id="CM056741">
    <property type="protein sequence ID" value="KAJ8688623.1"/>
    <property type="molecule type" value="Genomic_DNA"/>
</dbReference>
<sequence>MRKVLIIVLIGIVHRTAHCQEEPSLECNAITPKSPTARLKRHLFCEYDTSIRPVIDKNKPINVSVSLTPKFMDFDDKTSSFILHTWVFLIWTDQHLTWKPEDFDGVDKIQVRSYEIWEPDFSIYNSGDMGTRQGLPTTMCLLASTGKVLCVPSIKYTSECETDFTHWPYDTQTCDLRLGSWTHTGEEINVTYTQRPVMMVNYSPHKEWKITNYTAEKVTHKFKCCPNDTFPSLIISFDLQRHSKIFHAVYITPAIVLMVITLTVLWLDARSIERISLAAVNFICHLLCLHNMHEILPSNGYSTPNLLLFYRNSMLLAAVAMAITVLLRKLHATKCGAPGCSWAAEKLVNCASVTETTEDTTGDDDSRTVSNSAKSIDGPPMVQSDWVSFALILEKLTFFSGIFAYAVLLWSRIPRSAYGVGY</sequence>
<keyword evidence="2" id="KW-1185">Reference proteome</keyword>
<reference evidence="1" key="1">
    <citation type="submission" date="2023-04" db="EMBL/GenBank/DDBJ databases">
        <title>A chromosome-level genome assembly of the parasitoid wasp Eretmocerus hayati.</title>
        <authorList>
            <person name="Zhong Y."/>
            <person name="Liu S."/>
            <person name="Liu Y."/>
        </authorList>
    </citation>
    <scope>NUCLEOTIDE SEQUENCE</scope>
    <source>
        <strain evidence="1">ZJU_SS_LIU_2023</strain>
    </source>
</reference>